<dbReference type="InParanoid" id="A0A2K2DQM1"/>
<evidence type="ECO:0000313" key="3">
    <source>
        <dbReference type="EnsemblPlants" id="PNT76573"/>
    </source>
</evidence>
<feature type="region of interest" description="Disordered" evidence="1">
    <location>
        <begin position="37"/>
        <end position="63"/>
    </location>
</feature>
<evidence type="ECO:0000313" key="4">
    <source>
        <dbReference type="Proteomes" id="UP000008810"/>
    </source>
</evidence>
<gene>
    <name evidence="2" type="ORF">BRADI_1g49795v3</name>
</gene>
<reference evidence="3" key="3">
    <citation type="submission" date="2018-08" db="UniProtKB">
        <authorList>
            <consortium name="EnsemblPlants"/>
        </authorList>
    </citation>
    <scope>IDENTIFICATION</scope>
    <source>
        <strain evidence="3">cv. Bd21</strain>
    </source>
</reference>
<name>A0A2K2DQM1_BRADI</name>
<dbReference type="EnsemblPlants" id="PNT76573">
    <property type="protein sequence ID" value="PNT76573"/>
    <property type="gene ID" value="BRADI_1g49795v3"/>
</dbReference>
<dbReference type="AlphaFoldDB" id="A0A2K2DQM1"/>
<sequence>MGGSLFMSPSHRSLSHAPSPPILYLSYSPAIPTKSLSLTREEGPGAPQAARRKAATATSRGLRVHATARGPWARPSLPLQLAMDSTAAVL</sequence>
<proteinExistence type="predicted"/>
<reference evidence="2" key="2">
    <citation type="submission" date="2017-06" db="EMBL/GenBank/DDBJ databases">
        <title>WGS assembly of Brachypodium distachyon.</title>
        <authorList>
            <consortium name="The International Brachypodium Initiative"/>
            <person name="Lucas S."/>
            <person name="Harmon-Smith M."/>
            <person name="Lail K."/>
            <person name="Tice H."/>
            <person name="Grimwood J."/>
            <person name="Bruce D."/>
            <person name="Barry K."/>
            <person name="Shu S."/>
            <person name="Lindquist E."/>
            <person name="Wang M."/>
            <person name="Pitluck S."/>
            <person name="Vogel J.P."/>
            <person name="Garvin D.F."/>
            <person name="Mockler T.C."/>
            <person name="Schmutz J."/>
            <person name="Rokhsar D."/>
            <person name="Bevan M.W."/>
        </authorList>
    </citation>
    <scope>NUCLEOTIDE SEQUENCE</scope>
    <source>
        <strain evidence="2">Bd21</strain>
    </source>
</reference>
<evidence type="ECO:0000313" key="2">
    <source>
        <dbReference type="EMBL" id="PNT76573.1"/>
    </source>
</evidence>
<protein>
    <submittedName>
        <fullName evidence="2 3">Uncharacterized protein</fullName>
    </submittedName>
</protein>
<evidence type="ECO:0000256" key="1">
    <source>
        <dbReference type="SAM" id="MobiDB-lite"/>
    </source>
</evidence>
<dbReference type="Proteomes" id="UP000008810">
    <property type="component" value="Chromosome 1"/>
</dbReference>
<keyword evidence="4" id="KW-1185">Reference proteome</keyword>
<accession>A0A2K2DQM1</accession>
<organism evidence="2">
    <name type="scientific">Brachypodium distachyon</name>
    <name type="common">Purple false brome</name>
    <name type="synonym">Trachynia distachya</name>
    <dbReference type="NCBI Taxonomy" id="15368"/>
    <lineage>
        <taxon>Eukaryota</taxon>
        <taxon>Viridiplantae</taxon>
        <taxon>Streptophyta</taxon>
        <taxon>Embryophyta</taxon>
        <taxon>Tracheophyta</taxon>
        <taxon>Spermatophyta</taxon>
        <taxon>Magnoliopsida</taxon>
        <taxon>Liliopsida</taxon>
        <taxon>Poales</taxon>
        <taxon>Poaceae</taxon>
        <taxon>BOP clade</taxon>
        <taxon>Pooideae</taxon>
        <taxon>Stipodae</taxon>
        <taxon>Brachypodieae</taxon>
        <taxon>Brachypodium</taxon>
    </lineage>
</organism>
<dbReference type="Gramene" id="PNT76573">
    <property type="protein sequence ID" value="PNT76573"/>
    <property type="gene ID" value="BRADI_1g49795v3"/>
</dbReference>
<dbReference type="EMBL" id="CM000880">
    <property type="protein sequence ID" value="PNT76573.1"/>
    <property type="molecule type" value="Genomic_DNA"/>
</dbReference>
<reference evidence="2 3" key="1">
    <citation type="journal article" date="2010" name="Nature">
        <title>Genome sequencing and analysis of the model grass Brachypodium distachyon.</title>
        <authorList>
            <consortium name="International Brachypodium Initiative"/>
        </authorList>
    </citation>
    <scope>NUCLEOTIDE SEQUENCE [LARGE SCALE GENOMIC DNA]</scope>
    <source>
        <strain evidence="2 3">Bd21</strain>
    </source>
</reference>